<reference evidence="1 2" key="1">
    <citation type="submission" date="2018-04" db="EMBL/GenBank/DDBJ databases">
        <authorList>
            <person name="Go L.Y."/>
            <person name="Mitchell J.A."/>
        </authorList>
    </citation>
    <scope>NUCLEOTIDE SEQUENCE [LARGE SCALE GENOMIC DNA]</scope>
    <source>
        <strain evidence="1">ULC066bin1</strain>
    </source>
</reference>
<accession>A0A2W4WCA0</accession>
<gene>
    <name evidence="1" type="ORF">DCF19_10935</name>
</gene>
<dbReference type="Proteomes" id="UP000249467">
    <property type="component" value="Unassembled WGS sequence"/>
</dbReference>
<proteinExistence type="predicted"/>
<organism evidence="1 2">
    <name type="scientific">Pseudanabaena frigida</name>
    <dbReference type="NCBI Taxonomy" id="945775"/>
    <lineage>
        <taxon>Bacteria</taxon>
        <taxon>Bacillati</taxon>
        <taxon>Cyanobacteriota</taxon>
        <taxon>Cyanophyceae</taxon>
        <taxon>Pseudanabaenales</taxon>
        <taxon>Pseudanabaenaceae</taxon>
        <taxon>Pseudanabaena</taxon>
    </lineage>
</organism>
<evidence type="ECO:0000313" key="2">
    <source>
        <dbReference type="Proteomes" id="UP000249467"/>
    </source>
</evidence>
<comment type="caution">
    <text evidence="1">The sequence shown here is derived from an EMBL/GenBank/DDBJ whole genome shotgun (WGS) entry which is preliminary data.</text>
</comment>
<protein>
    <submittedName>
        <fullName evidence="1">Uncharacterized protein</fullName>
    </submittedName>
</protein>
<name>A0A2W4WCA0_9CYAN</name>
<dbReference type="AlphaFoldDB" id="A0A2W4WCA0"/>
<evidence type="ECO:0000313" key="1">
    <source>
        <dbReference type="EMBL" id="PZO40817.1"/>
    </source>
</evidence>
<dbReference type="EMBL" id="QBML01000013">
    <property type="protein sequence ID" value="PZO40817.1"/>
    <property type="molecule type" value="Genomic_DNA"/>
</dbReference>
<sequence length="249" mass="27836">MLQTQKSLKSRFRAIWTSILLTAPPQFSTRLESLIESVVDDSISSLELTDKLELSIVAIAIGAYWHQDLQEVRSRVLALQSRSAADIEELVLAYAIAYGCRQEFQPQLFINQVCHDFSKRRALSRDLESQTRCLDRLQLAQKLVDEGASTIAAHQLDPKLDDRLSDAIASSLYYLLSTPHSWSLITNRAQKHNLRIAIQSGAMAAAYLGEVGEPINLDAKNYEIVKTGALLGDKLWAIWAGVYDSNCSR</sequence>
<reference evidence="1 2" key="2">
    <citation type="submission" date="2018-06" db="EMBL/GenBank/DDBJ databases">
        <title>Metagenomic assembly of (sub)arctic Cyanobacteria and their associated microbiome from non-axenic cultures.</title>
        <authorList>
            <person name="Baurain D."/>
        </authorList>
    </citation>
    <scope>NUCLEOTIDE SEQUENCE [LARGE SCALE GENOMIC DNA]</scope>
    <source>
        <strain evidence="1">ULC066bin1</strain>
    </source>
</reference>